<dbReference type="Proteomes" id="UP000288805">
    <property type="component" value="Unassembled WGS sequence"/>
</dbReference>
<dbReference type="EMBL" id="QGNW01001555">
    <property type="protein sequence ID" value="RVW36867.1"/>
    <property type="molecule type" value="Genomic_DNA"/>
</dbReference>
<dbReference type="AlphaFoldDB" id="A0A438DN40"/>
<dbReference type="CDD" id="cd09272">
    <property type="entry name" value="RNase_HI_RT_Ty1"/>
    <property type="match status" value="1"/>
</dbReference>
<proteinExistence type="predicted"/>
<dbReference type="SUPFAM" id="SSF56672">
    <property type="entry name" value="DNA/RNA polymerases"/>
    <property type="match status" value="1"/>
</dbReference>
<name>A0A438DN40_VITVI</name>
<dbReference type="InterPro" id="IPR043502">
    <property type="entry name" value="DNA/RNA_pol_sf"/>
</dbReference>
<dbReference type="PANTHER" id="PTHR11439">
    <property type="entry name" value="GAG-POL-RELATED RETROTRANSPOSON"/>
    <property type="match status" value="1"/>
</dbReference>
<sequence>MLTRSKTGYLKLRLFLAPKTIEPHTYRHIVGYKYVFKLKHKLGSCIDRYKAWLVPKGFHQTQGNDPSQVLAFLKYLQTTFTLRNLGCINYFLGIEHRGALQYVTITKPDISYAVNKACQFMAHPTTIHWMAFKRILRYLKGIPSLSLIFHPSTSLDIQAYTDADWASCLGDRRSTTGHCIFLGTNLVSWSSTKQRTISCSSSESEYRALVATVAEITWIQFVLENYVFLPYLHH</sequence>
<accession>A0A438DN40</accession>
<evidence type="ECO:0000313" key="1">
    <source>
        <dbReference type="EMBL" id="RVW36867.1"/>
    </source>
</evidence>
<comment type="caution">
    <text evidence="1">The sequence shown here is derived from an EMBL/GenBank/DDBJ whole genome shotgun (WGS) entry which is preliminary data.</text>
</comment>
<gene>
    <name evidence="1" type="primary">AtMg00810_88</name>
    <name evidence="1" type="ORF">CK203_103158</name>
</gene>
<organism evidence="1 2">
    <name type="scientific">Vitis vinifera</name>
    <name type="common">Grape</name>
    <dbReference type="NCBI Taxonomy" id="29760"/>
    <lineage>
        <taxon>Eukaryota</taxon>
        <taxon>Viridiplantae</taxon>
        <taxon>Streptophyta</taxon>
        <taxon>Embryophyta</taxon>
        <taxon>Tracheophyta</taxon>
        <taxon>Spermatophyta</taxon>
        <taxon>Magnoliopsida</taxon>
        <taxon>eudicotyledons</taxon>
        <taxon>Gunneridae</taxon>
        <taxon>Pentapetalae</taxon>
        <taxon>rosids</taxon>
        <taxon>Vitales</taxon>
        <taxon>Vitaceae</taxon>
        <taxon>Viteae</taxon>
        <taxon>Vitis</taxon>
    </lineage>
</organism>
<protein>
    <submittedName>
        <fullName evidence="1">Putative mitochondrial protein</fullName>
    </submittedName>
</protein>
<evidence type="ECO:0000313" key="2">
    <source>
        <dbReference type="Proteomes" id="UP000288805"/>
    </source>
</evidence>
<dbReference type="PANTHER" id="PTHR11439:SF455">
    <property type="entry name" value="RLK (RECEPTOR-LIKE PROTEIN KINASE) 8, PUTATIVE-RELATED"/>
    <property type="match status" value="1"/>
</dbReference>
<reference evidence="1 2" key="1">
    <citation type="journal article" date="2018" name="PLoS Genet.">
        <title>Population sequencing reveals clonal diversity and ancestral inbreeding in the grapevine cultivar Chardonnay.</title>
        <authorList>
            <person name="Roach M.J."/>
            <person name="Johnson D.L."/>
            <person name="Bohlmann J."/>
            <person name="van Vuuren H.J."/>
            <person name="Jones S.J."/>
            <person name="Pretorius I.S."/>
            <person name="Schmidt S.A."/>
            <person name="Borneman A.R."/>
        </authorList>
    </citation>
    <scope>NUCLEOTIDE SEQUENCE [LARGE SCALE GENOMIC DNA]</scope>
    <source>
        <strain evidence="2">cv. Chardonnay</strain>
        <tissue evidence="1">Leaf</tissue>
    </source>
</reference>